<accession>A0A101SP14</accession>
<protein>
    <submittedName>
        <fullName evidence="2">Uncharacterized protein</fullName>
    </submittedName>
</protein>
<keyword evidence="1" id="KW-0472">Membrane</keyword>
<reference evidence="2 3" key="1">
    <citation type="submission" date="2015-10" db="EMBL/GenBank/DDBJ databases">
        <title>Draft genome sequence of Streptomyces griseoruber DSM 40281, type strain for the species Streptomyces griseoruber.</title>
        <authorList>
            <person name="Ruckert C."/>
            <person name="Winkler A."/>
            <person name="Kalinowski J."/>
            <person name="Kampfer P."/>
            <person name="Glaeser S."/>
        </authorList>
    </citation>
    <scope>NUCLEOTIDE SEQUENCE [LARGE SCALE GENOMIC DNA]</scope>
    <source>
        <strain evidence="2 3">DSM 40281</strain>
    </source>
</reference>
<keyword evidence="3" id="KW-1185">Reference proteome</keyword>
<sequence length="169" mass="18257">MSARESFEDRLLAELKREIELRGETSAGPVRQRPVTPRRLVVALAVCAVVALAPVLIPGAPGGSKAYAVERHGDGSVTLTLKKRLIDHTGRRELAEALGQDDIKVLEWGTKVAVELCAVNREKPVEARKEAVETALVAVDESGRRTTVSSWRVPVVLHPGDKVSLCPSP</sequence>
<gene>
    <name evidence="2" type="ORF">AQJ64_33880</name>
</gene>
<proteinExistence type="predicted"/>
<dbReference type="RefSeq" id="WP_055631388.1">
    <property type="nucleotide sequence ID" value="NZ_KQ948778.1"/>
</dbReference>
<dbReference type="STRING" id="1943.AQJ64_33880"/>
<organism evidence="2 3">
    <name type="scientific">Streptomyces griseoruber</name>
    <dbReference type="NCBI Taxonomy" id="1943"/>
    <lineage>
        <taxon>Bacteria</taxon>
        <taxon>Bacillati</taxon>
        <taxon>Actinomycetota</taxon>
        <taxon>Actinomycetes</taxon>
        <taxon>Kitasatosporales</taxon>
        <taxon>Streptomycetaceae</taxon>
        <taxon>Streptomyces</taxon>
    </lineage>
</organism>
<keyword evidence="1" id="KW-1133">Transmembrane helix</keyword>
<comment type="caution">
    <text evidence="2">The sequence shown here is derived from an EMBL/GenBank/DDBJ whole genome shotgun (WGS) entry which is preliminary data.</text>
</comment>
<evidence type="ECO:0000256" key="1">
    <source>
        <dbReference type="SAM" id="Phobius"/>
    </source>
</evidence>
<dbReference type="OrthoDB" id="4321163at2"/>
<feature type="transmembrane region" description="Helical" evidence="1">
    <location>
        <begin position="40"/>
        <end position="57"/>
    </location>
</feature>
<dbReference type="Proteomes" id="UP000052982">
    <property type="component" value="Unassembled WGS sequence"/>
</dbReference>
<keyword evidence="1" id="KW-0812">Transmembrane</keyword>
<evidence type="ECO:0000313" key="2">
    <source>
        <dbReference type="EMBL" id="KUN77515.1"/>
    </source>
</evidence>
<dbReference type="AlphaFoldDB" id="A0A101SP14"/>
<name>A0A101SP14_9ACTN</name>
<evidence type="ECO:0000313" key="3">
    <source>
        <dbReference type="Proteomes" id="UP000052982"/>
    </source>
</evidence>
<dbReference type="EMBL" id="LMWW01000060">
    <property type="protein sequence ID" value="KUN77515.1"/>
    <property type="molecule type" value="Genomic_DNA"/>
</dbReference>